<dbReference type="EMBL" id="JAVTTP010000001">
    <property type="protein sequence ID" value="MDT7830043.1"/>
    <property type="molecule type" value="Genomic_DNA"/>
</dbReference>
<sequence length="258" mass="28723">MKKFKGMKTGLILSGGGVRGVAHIGAIKALEEHDIHITHVAGTSAGAIVGALYASGHPWEAILEFFKTTQLFRFGNYALNKPGFVDPEKFYDRFLNYFSEDDFESLKKPLYITATNILDGTLKVFHHGELVRPILASASFPGVFAPIKIDDGYYVDGGVLNNFPSDLLKKQCNRLFGVYVNPFEKVKVEELKHSYTILERVLKILMAKESLGKFADCDLVICPEDLTNYSTFSLKDMDSIFEVGYKATNEAIEKMTAS</sequence>
<gene>
    <name evidence="6" type="ORF">RQM65_15350</name>
</gene>
<dbReference type="InterPro" id="IPR002641">
    <property type="entry name" value="PNPLA_dom"/>
</dbReference>
<evidence type="ECO:0000313" key="6">
    <source>
        <dbReference type="EMBL" id="MDT7830043.1"/>
    </source>
</evidence>
<protein>
    <submittedName>
        <fullName evidence="6">Patatin-like phospholipase family protein</fullName>
    </submittedName>
</protein>
<reference evidence="6 7" key="1">
    <citation type="submission" date="2023-09" db="EMBL/GenBank/DDBJ databases">
        <title>Novel taxa isolated from Blanes Bay.</title>
        <authorList>
            <person name="Rey-Velasco X."/>
            <person name="Lucena T."/>
        </authorList>
    </citation>
    <scope>NUCLEOTIDE SEQUENCE [LARGE SCALE GENOMIC DNA]</scope>
    <source>
        <strain evidence="6 7">S334</strain>
    </source>
</reference>
<comment type="caution">
    <text evidence="6">The sequence shown here is derived from an EMBL/GenBank/DDBJ whole genome shotgun (WGS) entry which is preliminary data.</text>
</comment>
<keyword evidence="7" id="KW-1185">Reference proteome</keyword>
<dbReference type="InterPro" id="IPR016035">
    <property type="entry name" value="Acyl_Trfase/lysoPLipase"/>
</dbReference>
<feature type="short sequence motif" description="DGA/G" evidence="4">
    <location>
        <begin position="156"/>
        <end position="158"/>
    </location>
</feature>
<evidence type="ECO:0000313" key="7">
    <source>
        <dbReference type="Proteomes" id="UP001250656"/>
    </source>
</evidence>
<keyword evidence="1 4" id="KW-0378">Hydrolase</keyword>
<evidence type="ECO:0000259" key="5">
    <source>
        <dbReference type="PROSITE" id="PS51635"/>
    </source>
</evidence>
<evidence type="ECO:0000256" key="4">
    <source>
        <dbReference type="PROSITE-ProRule" id="PRU01161"/>
    </source>
</evidence>
<dbReference type="CDD" id="cd07205">
    <property type="entry name" value="Pat_PNPLA6_PNPLA7_NTE1_like"/>
    <property type="match status" value="1"/>
</dbReference>
<name>A0ABU3L905_9FLAO</name>
<feature type="short sequence motif" description="GXGXXG" evidence="4">
    <location>
        <begin position="15"/>
        <end position="20"/>
    </location>
</feature>
<dbReference type="PROSITE" id="PS51635">
    <property type="entry name" value="PNPLA"/>
    <property type="match status" value="1"/>
</dbReference>
<accession>A0ABU3L905</accession>
<dbReference type="RefSeq" id="WP_314016298.1">
    <property type="nucleotide sequence ID" value="NZ_JAVTTP010000001.1"/>
</dbReference>
<keyword evidence="2 4" id="KW-0442">Lipid degradation</keyword>
<dbReference type="Pfam" id="PF01734">
    <property type="entry name" value="Patatin"/>
    <property type="match status" value="1"/>
</dbReference>
<dbReference type="Proteomes" id="UP001250656">
    <property type="component" value="Unassembled WGS sequence"/>
</dbReference>
<evidence type="ECO:0000256" key="3">
    <source>
        <dbReference type="ARBA" id="ARBA00023098"/>
    </source>
</evidence>
<feature type="active site" description="Nucleophile" evidence="4">
    <location>
        <position position="44"/>
    </location>
</feature>
<proteinExistence type="predicted"/>
<dbReference type="Gene3D" id="3.40.1090.10">
    <property type="entry name" value="Cytosolic phospholipase A2 catalytic domain"/>
    <property type="match status" value="2"/>
</dbReference>
<evidence type="ECO:0000256" key="1">
    <source>
        <dbReference type="ARBA" id="ARBA00022801"/>
    </source>
</evidence>
<feature type="short sequence motif" description="GXSXG" evidence="4">
    <location>
        <begin position="42"/>
        <end position="46"/>
    </location>
</feature>
<feature type="active site" description="Proton acceptor" evidence="4">
    <location>
        <position position="156"/>
    </location>
</feature>
<feature type="domain" description="PNPLA" evidence="5">
    <location>
        <begin position="11"/>
        <end position="169"/>
    </location>
</feature>
<dbReference type="PANTHER" id="PTHR14226">
    <property type="entry name" value="NEUROPATHY TARGET ESTERASE/SWISS CHEESE D.MELANOGASTER"/>
    <property type="match status" value="1"/>
</dbReference>
<keyword evidence="3 4" id="KW-0443">Lipid metabolism</keyword>
<organism evidence="6 7">
    <name type="scientific">Pricia mediterranea</name>
    <dbReference type="NCBI Taxonomy" id="3076079"/>
    <lineage>
        <taxon>Bacteria</taxon>
        <taxon>Pseudomonadati</taxon>
        <taxon>Bacteroidota</taxon>
        <taxon>Flavobacteriia</taxon>
        <taxon>Flavobacteriales</taxon>
        <taxon>Flavobacteriaceae</taxon>
        <taxon>Pricia</taxon>
    </lineage>
</organism>
<dbReference type="InterPro" id="IPR050301">
    <property type="entry name" value="NTE"/>
</dbReference>
<dbReference type="SUPFAM" id="SSF52151">
    <property type="entry name" value="FabD/lysophospholipase-like"/>
    <property type="match status" value="1"/>
</dbReference>
<dbReference type="PANTHER" id="PTHR14226:SF29">
    <property type="entry name" value="NEUROPATHY TARGET ESTERASE SWS"/>
    <property type="match status" value="1"/>
</dbReference>
<evidence type="ECO:0000256" key="2">
    <source>
        <dbReference type="ARBA" id="ARBA00022963"/>
    </source>
</evidence>